<accession>A0A1B6E9D0</accession>
<sequence>MNNSIPAIEKLKGVDDYNDWKFAMQAYLQHEGLWEYVTEEKGATDAQKQIKAKSRIILSVDKSIYSHIRKAETAKQAWDNIKAAFEDSGLTRKVGLLRILTSTRLENFSNVEEYVNKIFDTAQKLESFNFKVDDEWIGALLLTGLPEKYKPMIMGLESSGTQLTGQVIKAKLLQDVQIEENSSKDTAFFTNNNNKYKSNYRNNHNNSYKPNNYYNNRKRYTNKDNKYKNQKCYTCNKYGHISSICRSNPNNKNKTEHGNLCLEEDDIEENCWTAFSFTTCLNDIEKDNWYLDSGATVHMSPHKHLIKNFRQSSKGIKIANKEIIQTEGQGDIEIKVKLKNEVRQIKLKNVSYVPQLAANLLSIKVLTDKGLEAIFKKDNAVITDINKNVLAIAIKENGMYKLVTEKANTKQKLQDTADTAHIATVQPEVHSDVWHNRLAHLNRQDMLKLNFLANGYQANFKLNKSDACIPCLKAKQTRKPFRRERQTRAEGILNLIHSDLCGPMETLSQGKNKYFLTFTDDFSRYTTVYLLKSKDEVMHYFKLYKNEVENQKNKKIKIIRTDNGLEYLNNEMKNFLANSGIIFQRSCVYTPEQNGLAERKNRTIVSKAKAMMAAANLEKRFWGEAVQAANYLINRSPTKVLPNSTPYEEWYGKKPNLKYLKIFGCVASAHIPKEKRRKFDYNSFTGVFVGYSEVKKGYRIFNPKTNKIIITKMVEFKENEKYYKNTDLNYQVPSTKNDLFIPIIEEEVKDGPKDKINAEEITKLEIKGNQEFINISESSDETESSDDENTMHNSTMEVDESCTSIKPNERPKRKIVLPSKFNDFVMLTMTKPTDVDEPKTWQEALESKHKTQWERAMTTEIDSLNKSNTWTLADLPDGKHPIDLKWIFKIKKDHDGKIARFKARLVAKGFMQKPNEDYTTTYSPVVRYSTLRFLFALASRYKFMMFHLDVETAFLNGVIDEEIYVYQPAPFINSKAKDQVLKLNKALYGFKQSSHKWNQKLIEILNKLNFKQLQSDNCVFTTEVENQQLIIASYVDDLIILTNSLNLKNKLIHQLREYITIRDMGELKFFLNINIDYDKITGHIALNQTNYIKDILKRFDMETCNDLKTPLEPGLKLTKTKSKETDTKLSFQYQEAVGCILYLSQTTRPDLAFAAATLSRFNSCHNKHHVKAIKHVLKYLQATKHLKLTLTEQEKTLVGYSDSNLADGIKEKKSTAGYIFFLYGFPVSWSSKRQSCVSGSTCQAEYLAMSRASKEAITLRNLAIELDYIINQQPTKIYGDNKPAVDYSKDLNSGPNLRHIALK</sequence>
<evidence type="ECO:0000256" key="2">
    <source>
        <dbReference type="ARBA" id="ARBA00022723"/>
    </source>
</evidence>
<evidence type="ECO:0000259" key="7">
    <source>
        <dbReference type="PROSITE" id="PS50158"/>
    </source>
</evidence>
<evidence type="ECO:0000256" key="6">
    <source>
        <dbReference type="SAM" id="MobiDB-lite"/>
    </source>
</evidence>
<dbReference type="GO" id="GO:0042575">
    <property type="term" value="C:DNA polymerase complex"/>
    <property type="evidence" value="ECO:0007669"/>
    <property type="project" value="UniProtKB-ARBA"/>
</dbReference>
<dbReference type="InterPro" id="IPR036397">
    <property type="entry name" value="RNaseH_sf"/>
</dbReference>
<dbReference type="Pfam" id="PF14223">
    <property type="entry name" value="Retrotran_gag_2"/>
    <property type="match status" value="1"/>
</dbReference>
<dbReference type="PANTHER" id="PTHR42648:SF28">
    <property type="entry name" value="TRANSPOSON-ENCODED PROTEIN WITH RIBONUCLEASE H-LIKE AND RETROVIRUS ZINC FINGER-LIKE DOMAINS"/>
    <property type="match status" value="1"/>
</dbReference>
<dbReference type="GO" id="GO:0071897">
    <property type="term" value="P:DNA biosynthetic process"/>
    <property type="evidence" value="ECO:0007669"/>
    <property type="project" value="UniProtKB-ARBA"/>
</dbReference>
<reference evidence="9" key="1">
    <citation type="submission" date="2015-12" db="EMBL/GenBank/DDBJ databases">
        <title>De novo transcriptome assembly of four potential Pierce s Disease insect vectors from Arizona vineyards.</title>
        <authorList>
            <person name="Tassone E.E."/>
        </authorList>
    </citation>
    <scope>NUCLEOTIDE SEQUENCE</scope>
</reference>
<dbReference type="GO" id="GO:0004190">
    <property type="term" value="F:aspartic-type endopeptidase activity"/>
    <property type="evidence" value="ECO:0007669"/>
    <property type="project" value="UniProtKB-KW"/>
</dbReference>
<dbReference type="GO" id="GO:0015074">
    <property type="term" value="P:DNA integration"/>
    <property type="evidence" value="ECO:0007669"/>
    <property type="project" value="InterPro"/>
</dbReference>
<dbReference type="Pfam" id="PF22936">
    <property type="entry name" value="Pol_BBD"/>
    <property type="match status" value="1"/>
</dbReference>
<evidence type="ECO:0000313" key="9">
    <source>
        <dbReference type="EMBL" id="JAS34464.1"/>
    </source>
</evidence>
<dbReference type="InterPro" id="IPR001584">
    <property type="entry name" value="Integrase_cat-core"/>
</dbReference>
<dbReference type="SUPFAM" id="SSF53098">
    <property type="entry name" value="Ribonuclease H-like"/>
    <property type="match status" value="1"/>
</dbReference>
<feature type="compositionally biased region" description="Acidic residues" evidence="6">
    <location>
        <begin position="778"/>
        <end position="788"/>
    </location>
</feature>
<dbReference type="Pfam" id="PF13976">
    <property type="entry name" value="gag_pre-integrs"/>
    <property type="match status" value="1"/>
</dbReference>
<keyword evidence="4" id="KW-0378">Hydrolase</keyword>
<name>A0A1B6E9D0_9HEMI</name>
<proteinExistence type="predicted"/>
<dbReference type="CDD" id="cd09272">
    <property type="entry name" value="RNase_HI_RT_Ty1"/>
    <property type="match status" value="1"/>
</dbReference>
<feature type="region of interest" description="Disordered" evidence="6">
    <location>
        <begin position="777"/>
        <end position="804"/>
    </location>
</feature>
<keyword evidence="1" id="KW-0645">Protease</keyword>
<organism evidence="9">
    <name type="scientific">Clastoptera arizonana</name>
    <name type="common">Arizona spittle bug</name>
    <dbReference type="NCBI Taxonomy" id="38151"/>
    <lineage>
        <taxon>Eukaryota</taxon>
        <taxon>Metazoa</taxon>
        <taxon>Ecdysozoa</taxon>
        <taxon>Arthropoda</taxon>
        <taxon>Hexapoda</taxon>
        <taxon>Insecta</taxon>
        <taxon>Pterygota</taxon>
        <taxon>Neoptera</taxon>
        <taxon>Paraneoptera</taxon>
        <taxon>Hemiptera</taxon>
        <taxon>Auchenorrhyncha</taxon>
        <taxon>Cercopoidea</taxon>
        <taxon>Clastopteridae</taxon>
        <taxon>Clastoptera</taxon>
    </lineage>
</organism>
<keyword evidence="2" id="KW-0479">Metal-binding</keyword>
<dbReference type="InterPro" id="IPR013103">
    <property type="entry name" value="RVT_2"/>
</dbReference>
<dbReference type="Pfam" id="PF07727">
    <property type="entry name" value="RVT_2"/>
    <property type="match status" value="1"/>
</dbReference>
<dbReference type="InterPro" id="IPR025724">
    <property type="entry name" value="GAG-pre-integrase_dom"/>
</dbReference>
<dbReference type="PANTHER" id="PTHR42648">
    <property type="entry name" value="TRANSPOSASE, PUTATIVE-RELATED"/>
    <property type="match status" value="1"/>
</dbReference>
<evidence type="ECO:0000256" key="1">
    <source>
        <dbReference type="ARBA" id="ARBA00022670"/>
    </source>
</evidence>
<dbReference type="InterPro" id="IPR039537">
    <property type="entry name" value="Retrotran_Ty1/copia-like"/>
</dbReference>
<evidence type="ECO:0000256" key="5">
    <source>
        <dbReference type="PROSITE-ProRule" id="PRU00047"/>
    </source>
</evidence>
<evidence type="ECO:0000256" key="4">
    <source>
        <dbReference type="ARBA" id="ARBA00022801"/>
    </source>
</evidence>
<dbReference type="SMART" id="SM00343">
    <property type="entry name" value="ZnF_C2HC"/>
    <property type="match status" value="1"/>
</dbReference>
<evidence type="ECO:0008006" key="10">
    <source>
        <dbReference type="Google" id="ProtNLM"/>
    </source>
</evidence>
<dbReference type="InterPro" id="IPR012337">
    <property type="entry name" value="RNaseH-like_sf"/>
</dbReference>
<dbReference type="EMBL" id="GEDC01002834">
    <property type="protein sequence ID" value="JAS34464.1"/>
    <property type="molecule type" value="Transcribed_RNA"/>
</dbReference>
<dbReference type="GO" id="GO:0008270">
    <property type="term" value="F:zinc ion binding"/>
    <property type="evidence" value="ECO:0007669"/>
    <property type="project" value="UniProtKB-KW"/>
</dbReference>
<dbReference type="InterPro" id="IPR054722">
    <property type="entry name" value="PolX-like_BBD"/>
</dbReference>
<feature type="domain" description="CCHC-type" evidence="7">
    <location>
        <begin position="231"/>
        <end position="247"/>
    </location>
</feature>
<feature type="compositionally biased region" description="Polar residues" evidence="6">
    <location>
        <begin position="791"/>
        <end position="804"/>
    </location>
</feature>
<feature type="non-terminal residue" evidence="9">
    <location>
        <position position="1303"/>
    </location>
</feature>
<dbReference type="PROSITE" id="PS50994">
    <property type="entry name" value="INTEGRASE"/>
    <property type="match status" value="1"/>
</dbReference>
<keyword evidence="5" id="KW-0862">Zinc</keyword>
<evidence type="ECO:0000259" key="8">
    <source>
        <dbReference type="PROSITE" id="PS50994"/>
    </source>
</evidence>
<keyword evidence="5" id="KW-0863">Zinc-finger</keyword>
<protein>
    <recommendedName>
        <fullName evidence="10">Retrovirus-related Pol polyprotein from transposon TNT 1-94</fullName>
    </recommendedName>
</protein>
<keyword evidence="3" id="KW-0064">Aspartyl protease</keyword>
<dbReference type="PROSITE" id="PS50158">
    <property type="entry name" value="ZF_CCHC"/>
    <property type="match status" value="1"/>
</dbReference>
<dbReference type="GO" id="GO:0003676">
    <property type="term" value="F:nucleic acid binding"/>
    <property type="evidence" value="ECO:0007669"/>
    <property type="project" value="InterPro"/>
</dbReference>
<dbReference type="InterPro" id="IPR057670">
    <property type="entry name" value="SH3_retrovirus"/>
</dbReference>
<feature type="domain" description="Integrase catalytic" evidence="8">
    <location>
        <begin position="476"/>
        <end position="654"/>
    </location>
</feature>
<dbReference type="InterPro" id="IPR043502">
    <property type="entry name" value="DNA/RNA_pol_sf"/>
</dbReference>
<dbReference type="Pfam" id="PF25597">
    <property type="entry name" value="SH3_retrovirus"/>
    <property type="match status" value="1"/>
</dbReference>
<dbReference type="Pfam" id="PF00665">
    <property type="entry name" value="rve"/>
    <property type="match status" value="1"/>
</dbReference>
<gene>
    <name evidence="9" type="ORF">g.44127</name>
</gene>
<dbReference type="InterPro" id="IPR001878">
    <property type="entry name" value="Znf_CCHC"/>
</dbReference>
<dbReference type="SUPFAM" id="SSF56672">
    <property type="entry name" value="DNA/RNA polymerases"/>
    <property type="match status" value="1"/>
</dbReference>
<evidence type="ECO:0000256" key="3">
    <source>
        <dbReference type="ARBA" id="ARBA00022750"/>
    </source>
</evidence>
<dbReference type="Gene3D" id="3.30.420.10">
    <property type="entry name" value="Ribonuclease H-like superfamily/Ribonuclease H"/>
    <property type="match status" value="1"/>
</dbReference>
<dbReference type="GO" id="GO:0006508">
    <property type="term" value="P:proteolysis"/>
    <property type="evidence" value="ECO:0007669"/>
    <property type="project" value="UniProtKB-KW"/>
</dbReference>